<evidence type="ECO:0000313" key="8">
    <source>
        <dbReference type="EMBL" id="KAG9509464.1"/>
    </source>
</evidence>
<comment type="caution">
    <text evidence="8">The sequence shown here is derived from an EMBL/GenBank/DDBJ whole genome shotgun (WGS) entry which is preliminary data.</text>
</comment>
<evidence type="ECO:0000259" key="7">
    <source>
        <dbReference type="SMART" id="SM00746"/>
    </source>
</evidence>
<evidence type="ECO:0000256" key="1">
    <source>
        <dbReference type="ARBA" id="ARBA00004123"/>
    </source>
</evidence>
<dbReference type="PANTHER" id="PTHR10792:SF8">
    <property type="entry name" value="RIBOSOME BIOGENESIS PROTEIN RLP24-RELATED"/>
    <property type="match status" value="1"/>
</dbReference>
<keyword evidence="3" id="KW-0690">Ribosome biogenesis</keyword>
<dbReference type="Proteomes" id="UP000825002">
    <property type="component" value="Unassembled WGS sequence"/>
</dbReference>
<sequence length="179" mass="21362">MRVERCSFCSAPLYPGHGIQFVRNDCKVFRFCRSKCHKQFKHKKNPRRTRWTKAFRRAAGKELVVDPAFEFEKRRNVPVKYSRTLWQKTAEAMRRIESIRQRRIEHHAKLRHKAAQKIKDQRDRNAVKRDLALIKSPAASKARVIVKQLEDDEEMEPDEDEYEYTDESDTEKEAQMELA</sequence>
<dbReference type="InterPro" id="IPR056366">
    <property type="entry name" value="Ribosomal_eL24"/>
</dbReference>
<feature type="non-terminal residue" evidence="8">
    <location>
        <position position="1"/>
    </location>
</feature>
<dbReference type="InterPro" id="IPR011017">
    <property type="entry name" value="TRASH_dom"/>
</dbReference>
<evidence type="ECO:0000256" key="5">
    <source>
        <dbReference type="ARBA" id="ARBA00039784"/>
    </source>
</evidence>
<dbReference type="Pfam" id="PF01246">
    <property type="entry name" value="Ribosomal_L24e"/>
    <property type="match status" value="1"/>
</dbReference>
<feature type="compositionally biased region" description="Acidic residues" evidence="6">
    <location>
        <begin position="150"/>
        <end position="170"/>
    </location>
</feature>
<proteinExistence type="inferred from homology"/>
<gene>
    <name evidence="8" type="primary">rsl24d1</name>
    <name evidence="8" type="ORF">GZH46_02016</name>
</gene>
<dbReference type="PROSITE" id="PS01073">
    <property type="entry name" value="RIBOSOMAL_L24E"/>
    <property type="match status" value="1"/>
</dbReference>
<keyword evidence="9" id="KW-1185">Reference proteome</keyword>
<organism evidence="8 9">
    <name type="scientific">Fragariocoptes setiger</name>
    <dbReference type="NCBI Taxonomy" id="1670756"/>
    <lineage>
        <taxon>Eukaryota</taxon>
        <taxon>Metazoa</taxon>
        <taxon>Ecdysozoa</taxon>
        <taxon>Arthropoda</taxon>
        <taxon>Chelicerata</taxon>
        <taxon>Arachnida</taxon>
        <taxon>Acari</taxon>
        <taxon>Acariformes</taxon>
        <taxon>Trombidiformes</taxon>
        <taxon>Prostigmata</taxon>
        <taxon>Eupodina</taxon>
        <taxon>Eriophyoidea</taxon>
        <taxon>Phytoptidae</taxon>
        <taxon>Fragariocoptes</taxon>
    </lineage>
</organism>
<dbReference type="InterPro" id="IPR038630">
    <property type="entry name" value="L24e/L24_sf"/>
</dbReference>
<accession>A0ABQ7S7R3</accession>
<name>A0ABQ7S7R3_9ACAR</name>
<evidence type="ECO:0000256" key="6">
    <source>
        <dbReference type="SAM" id="MobiDB-lite"/>
    </source>
</evidence>
<keyword evidence="4" id="KW-0539">Nucleus</keyword>
<evidence type="ECO:0000256" key="2">
    <source>
        <dbReference type="ARBA" id="ARBA00005647"/>
    </source>
</evidence>
<feature type="domain" description="TRASH" evidence="7">
    <location>
        <begin position="6"/>
        <end position="44"/>
    </location>
</feature>
<dbReference type="PANTHER" id="PTHR10792">
    <property type="entry name" value="60S RIBOSOMAL PROTEIN L24"/>
    <property type="match status" value="1"/>
</dbReference>
<dbReference type="InterPro" id="IPR023442">
    <property type="entry name" value="Ribosomal_eL24_CS"/>
</dbReference>
<comment type="similarity">
    <text evidence="2">Belongs to the eukaryotic ribosomal protein eL24 family.</text>
</comment>
<dbReference type="SMART" id="SM00746">
    <property type="entry name" value="TRASH"/>
    <property type="match status" value="1"/>
</dbReference>
<evidence type="ECO:0000256" key="3">
    <source>
        <dbReference type="ARBA" id="ARBA00022517"/>
    </source>
</evidence>
<feature type="region of interest" description="Disordered" evidence="6">
    <location>
        <begin position="145"/>
        <end position="179"/>
    </location>
</feature>
<dbReference type="CDD" id="cd00472">
    <property type="entry name" value="Ribosomal_L24e_L24"/>
    <property type="match status" value="1"/>
</dbReference>
<evidence type="ECO:0000313" key="9">
    <source>
        <dbReference type="Proteomes" id="UP000825002"/>
    </source>
</evidence>
<dbReference type="InterPro" id="IPR000988">
    <property type="entry name" value="Ribosomal_eL24-rel_N"/>
</dbReference>
<dbReference type="SUPFAM" id="SSF57716">
    <property type="entry name" value="Glucocorticoid receptor-like (DNA-binding domain)"/>
    <property type="match status" value="1"/>
</dbReference>
<reference evidence="8 9" key="1">
    <citation type="submission" date="2020-10" db="EMBL/GenBank/DDBJ databases">
        <authorList>
            <person name="Klimov P.B."/>
            <person name="Dyachkov S.M."/>
            <person name="Chetverikov P.E."/>
        </authorList>
    </citation>
    <scope>NUCLEOTIDE SEQUENCE [LARGE SCALE GENOMIC DNA]</scope>
    <source>
        <strain evidence="8">BMOC 18-1129-001#AD2665</strain>
        <tissue evidence="8">Entire mites</tissue>
    </source>
</reference>
<dbReference type="EMBL" id="JAIFTH010000463">
    <property type="protein sequence ID" value="KAG9509464.1"/>
    <property type="molecule type" value="Genomic_DNA"/>
</dbReference>
<protein>
    <recommendedName>
        <fullName evidence="5">Probable ribosome biogenesis protein RLP24</fullName>
    </recommendedName>
</protein>
<dbReference type="Gene3D" id="2.30.170.20">
    <property type="entry name" value="Ribosomal protein L24e"/>
    <property type="match status" value="1"/>
</dbReference>
<evidence type="ECO:0000256" key="4">
    <source>
        <dbReference type="ARBA" id="ARBA00023242"/>
    </source>
</evidence>
<comment type="subcellular location">
    <subcellularLocation>
        <location evidence="1">Nucleus</location>
    </subcellularLocation>
</comment>